<proteinExistence type="predicted"/>
<dbReference type="Proteomes" id="UP000280368">
    <property type="component" value="Unassembled WGS sequence"/>
</dbReference>
<dbReference type="OrthoDB" id="9786064at2"/>
<gene>
    <name evidence="2" type="ORF">BC961_0804</name>
</gene>
<feature type="transmembrane region" description="Helical" evidence="1">
    <location>
        <begin position="182"/>
        <end position="200"/>
    </location>
</feature>
<evidence type="ECO:0000313" key="2">
    <source>
        <dbReference type="EMBL" id="RMA76831.1"/>
    </source>
</evidence>
<feature type="transmembrane region" description="Helical" evidence="1">
    <location>
        <begin position="104"/>
        <end position="123"/>
    </location>
</feature>
<evidence type="ECO:0000256" key="1">
    <source>
        <dbReference type="SAM" id="Phobius"/>
    </source>
</evidence>
<sequence>MKKLLPSFSYVFHPIFIPAIATLFYLFYYNADFVDQEKIFIFFQVAIVTIIIPILVFILLRATGNVDTIMISKTSQRKIPLVVHCFLIILLLRKSISIDRYFELHFFFLGALMSTLLALILLFGNIRASLHMMAISSLTVFVIGLSIHLQMQNIVTITILILLNGIVASSRLEMQAHTNKELMLGFVLGAIPQILLLYIWL</sequence>
<feature type="transmembrane region" description="Helical" evidence="1">
    <location>
        <begin position="7"/>
        <end position="27"/>
    </location>
</feature>
<dbReference type="RefSeq" id="WP_121925089.1">
    <property type="nucleotide sequence ID" value="NZ_CBCSGA010000006.1"/>
</dbReference>
<accession>A0A3L9ZV61</accession>
<feature type="transmembrane region" description="Helical" evidence="1">
    <location>
        <begin position="39"/>
        <end position="60"/>
    </location>
</feature>
<keyword evidence="3" id="KW-1185">Reference proteome</keyword>
<reference evidence="2 3" key="1">
    <citation type="submission" date="2018-10" db="EMBL/GenBank/DDBJ databases">
        <title>Genomic Encyclopedia of Archaeal and Bacterial Type Strains, Phase II (KMG-II): from individual species to whole genera.</title>
        <authorList>
            <person name="Goeker M."/>
        </authorList>
    </citation>
    <scope>NUCLEOTIDE SEQUENCE [LARGE SCALE GENOMIC DNA]</scope>
    <source>
        <strain evidence="2 3">DSM 19727</strain>
    </source>
</reference>
<comment type="caution">
    <text evidence="2">The sequence shown here is derived from an EMBL/GenBank/DDBJ whole genome shotgun (WGS) entry which is preliminary data.</text>
</comment>
<name>A0A3L9ZV61_9FLAO</name>
<evidence type="ECO:0000313" key="3">
    <source>
        <dbReference type="Proteomes" id="UP000280368"/>
    </source>
</evidence>
<keyword evidence="1" id="KW-1133">Transmembrane helix</keyword>
<organism evidence="2 3">
    <name type="scientific">Flavobacterium weaverense</name>
    <dbReference type="NCBI Taxonomy" id="271156"/>
    <lineage>
        <taxon>Bacteria</taxon>
        <taxon>Pseudomonadati</taxon>
        <taxon>Bacteroidota</taxon>
        <taxon>Flavobacteriia</taxon>
        <taxon>Flavobacteriales</taxon>
        <taxon>Flavobacteriaceae</taxon>
        <taxon>Flavobacterium</taxon>
    </lineage>
</organism>
<evidence type="ECO:0008006" key="4">
    <source>
        <dbReference type="Google" id="ProtNLM"/>
    </source>
</evidence>
<dbReference type="AlphaFoldDB" id="A0A3L9ZV61"/>
<feature type="transmembrane region" description="Helical" evidence="1">
    <location>
        <begin position="153"/>
        <end position="170"/>
    </location>
</feature>
<keyword evidence="1" id="KW-0472">Membrane</keyword>
<keyword evidence="1" id="KW-0812">Transmembrane</keyword>
<dbReference type="EMBL" id="REFH01000008">
    <property type="protein sequence ID" value="RMA76831.1"/>
    <property type="molecule type" value="Genomic_DNA"/>
</dbReference>
<protein>
    <recommendedName>
        <fullName evidence="4">Transmembrane protein</fullName>
    </recommendedName>
</protein>